<dbReference type="OrthoDB" id="9765532at2"/>
<keyword evidence="1" id="KW-0812">Transmembrane</keyword>
<feature type="transmembrane region" description="Helical" evidence="1">
    <location>
        <begin position="325"/>
        <end position="345"/>
    </location>
</feature>
<feature type="transmembrane region" description="Helical" evidence="1">
    <location>
        <begin position="278"/>
        <end position="297"/>
    </location>
</feature>
<protein>
    <submittedName>
        <fullName evidence="2">Transporter, UIT6 family</fullName>
    </submittedName>
</protein>
<feature type="transmembrane region" description="Helical" evidence="1">
    <location>
        <begin position="482"/>
        <end position="505"/>
    </location>
</feature>
<feature type="transmembrane region" description="Helical" evidence="1">
    <location>
        <begin position="53"/>
        <end position="74"/>
    </location>
</feature>
<reference evidence="2 3" key="1">
    <citation type="submission" date="2016-11" db="EMBL/GenBank/DDBJ databases">
        <authorList>
            <person name="Jaros S."/>
            <person name="Januszkiewicz K."/>
            <person name="Wedrychowicz H."/>
        </authorList>
    </citation>
    <scope>NUCLEOTIDE SEQUENCE [LARGE SCALE GENOMIC DNA]</scope>
    <source>
        <strain evidence="2 3">DSM 15970</strain>
    </source>
</reference>
<dbReference type="STRING" id="1122934.SAMN02745691_01364"/>
<feature type="transmembrane region" description="Helical" evidence="1">
    <location>
        <begin position="443"/>
        <end position="462"/>
    </location>
</feature>
<dbReference type="EMBL" id="FQYT01000012">
    <property type="protein sequence ID" value="SHJ11114.1"/>
    <property type="molecule type" value="Genomic_DNA"/>
</dbReference>
<feature type="transmembrane region" description="Helical" evidence="1">
    <location>
        <begin position="20"/>
        <end position="41"/>
    </location>
</feature>
<feature type="transmembrane region" description="Helical" evidence="1">
    <location>
        <begin position="150"/>
        <end position="177"/>
    </location>
</feature>
<evidence type="ECO:0000256" key="1">
    <source>
        <dbReference type="SAM" id="Phobius"/>
    </source>
</evidence>
<accession>A0A1M6GMC3</accession>
<evidence type="ECO:0000313" key="2">
    <source>
        <dbReference type="EMBL" id="SHJ11114.1"/>
    </source>
</evidence>
<feature type="transmembrane region" description="Helical" evidence="1">
    <location>
        <begin position="189"/>
        <end position="208"/>
    </location>
</feature>
<dbReference type="AlphaFoldDB" id="A0A1M6GMC3"/>
<evidence type="ECO:0000313" key="3">
    <source>
        <dbReference type="Proteomes" id="UP000184342"/>
    </source>
</evidence>
<keyword evidence="3" id="KW-1185">Reference proteome</keyword>
<feature type="transmembrane region" description="Helical" evidence="1">
    <location>
        <begin position="116"/>
        <end position="138"/>
    </location>
</feature>
<keyword evidence="1" id="KW-0472">Membrane</keyword>
<feature type="transmembrane region" description="Helical" evidence="1">
    <location>
        <begin position="86"/>
        <end position="104"/>
    </location>
</feature>
<dbReference type="Proteomes" id="UP000184342">
    <property type="component" value="Unassembled WGS sequence"/>
</dbReference>
<name>A0A1M6GMC3_9FIRM</name>
<feature type="transmembrane region" description="Helical" evidence="1">
    <location>
        <begin position="366"/>
        <end position="386"/>
    </location>
</feature>
<dbReference type="Pfam" id="PF16980">
    <property type="entry name" value="CitMHS_2"/>
    <property type="match status" value="1"/>
</dbReference>
<feature type="transmembrane region" description="Helical" evidence="1">
    <location>
        <begin position="228"/>
        <end position="246"/>
    </location>
</feature>
<proteinExistence type="predicted"/>
<dbReference type="InterPro" id="IPR031566">
    <property type="entry name" value="CitMHS_2"/>
</dbReference>
<keyword evidence="1" id="KW-1133">Transmembrane helix</keyword>
<organism evidence="2 3">
    <name type="scientific">Parasporobacterium paucivorans DSM 15970</name>
    <dbReference type="NCBI Taxonomy" id="1122934"/>
    <lineage>
        <taxon>Bacteria</taxon>
        <taxon>Bacillati</taxon>
        <taxon>Bacillota</taxon>
        <taxon>Clostridia</taxon>
        <taxon>Lachnospirales</taxon>
        <taxon>Lachnospiraceae</taxon>
        <taxon>Parasporobacterium</taxon>
    </lineage>
</organism>
<gene>
    <name evidence="2" type="ORF">SAMN02745691_01364</name>
</gene>
<sequence length="510" mass="55959">MPLLISKNWKEPIFVRLKKISITTILTFISIFAINSVVFASTGSSDEELGTRLPIWSILPFVCMLLSIAILPLVNGHWWEHNQAKISALWALVFLIPFLIVFGVKEMMSGLVHSIILDYIPFIVLLFGLFVVTGGISLRGTLNGTPNVNITILVIGTVLASWVGTTGAGMLMIRPLLRANKWRKSKTHIFVFFIFLICNIGGSLTPIGDPPLFLGFLRGVPFFWTMKLILPMALNSIILLIAFYILDRRAYKKDMAAYPESMAKAAAEKKEPLKIDGLHNVIFLAMIIGSVILSGILSKNPAFADQSTGLNKGITIMTIHGHGIVIPYINFIRDTIILIAAFLSMKTTSRGIRMNNNFTWAPIKEVAILFAGIFITMIPALAILGARGSELGLTRPAHFFWASGILSSFLDNAPTYLVFMTTSASLGATSGIATTMGTIAPDMLLAVSCGAVFMGANTYIGNAPNFMVRSIAEENEVKMPGFFGYIGWSMTFLIPLFILNTLLFFNPFVQ</sequence>